<dbReference type="AlphaFoldDB" id="A0A852Z5I8"/>
<comment type="caution">
    <text evidence="1">The sequence shown here is derived from an EMBL/GenBank/DDBJ whole genome shotgun (WGS) entry which is preliminary data.</text>
</comment>
<dbReference type="EMBL" id="JACBZH010000001">
    <property type="protein sequence ID" value="NYH87643.1"/>
    <property type="molecule type" value="Genomic_DNA"/>
</dbReference>
<accession>A0A852Z5I8</accession>
<sequence>MTDVERLQRMVADLRAMRDQCEPKSREDQRYFHFSNAASQLLWLIGDLQAEEG</sequence>
<dbReference type="RefSeq" id="WP_179785668.1">
    <property type="nucleotide sequence ID" value="NZ_BAAARR010000034.1"/>
</dbReference>
<evidence type="ECO:0000313" key="1">
    <source>
        <dbReference type="EMBL" id="NYH87643.1"/>
    </source>
</evidence>
<proteinExistence type="predicted"/>
<evidence type="ECO:0000313" key="2">
    <source>
        <dbReference type="Proteomes" id="UP000579605"/>
    </source>
</evidence>
<organism evidence="1 2">
    <name type="scientific">Actinopolymorpha rutila</name>
    <dbReference type="NCBI Taxonomy" id="446787"/>
    <lineage>
        <taxon>Bacteria</taxon>
        <taxon>Bacillati</taxon>
        <taxon>Actinomycetota</taxon>
        <taxon>Actinomycetes</taxon>
        <taxon>Propionibacteriales</taxon>
        <taxon>Actinopolymorphaceae</taxon>
        <taxon>Actinopolymorpha</taxon>
    </lineage>
</organism>
<keyword evidence="2" id="KW-1185">Reference proteome</keyword>
<reference evidence="1 2" key="1">
    <citation type="submission" date="2020-07" db="EMBL/GenBank/DDBJ databases">
        <title>Sequencing the genomes of 1000 actinobacteria strains.</title>
        <authorList>
            <person name="Klenk H.-P."/>
        </authorList>
    </citation>
    <scope>NUCLEOTIDE SEQUENCE [LARGE SCALE GENOMIC DNA]</scope>
    <source>
        <strain evidence="1 2">DSM 18448</strain>
    </source>
</reference>
<name>A0A852Z5I8_9ACTN</name>
<dbReference type="Proteomes" id="UP000579605">
    <property type="component" value="Unassembled WGS sequence"/>
</dbReference>
<gene>
    <name evidence="1" type="ORF">F4554_000281</name>
</gene>
<protein>
    <submittedName>
        <fullName evidence="1">Uncharacterized protein</fullName>
    </submittedName>
</protein>